<comment type="function">
    <text evidence="1">Recruits the Arp2/3 complex to the cell cortex and regulates reorganization of the cortical actin cytoskeleton via its interaction with KCNC3 and the Arp2/3 complex. Slows down the rate of inactivation of KCNC3 channels. Promotes GNA13-mediated cell migration. Involved in the clathrin-mediated endocytosis pathway. May be involved in internalization of ABC transporters such as ABCB11. May inhibit CASP9 and CASP3. Promotes cell survival. May regulate intracellular calcium pools.</text>
</comment>
<dbReference type="GO" id="GO:0016529">
    <property type="term" value="C:sarcoplasmic reticulum"/>
    <property type="evidence" value="ECO:0007669"/>
    <property type="project" value="UniProtKB-UniRule"/>
</dbReference>
<dbReference type="InterPro" id="IPR017248">
    <property type="entry name" value="HAX-1"/>
</dbReference>
<dbReference type="GO" id="GO:0015629">
    <property type="term" value="C:actin cytoskeleton"/>
    <property type="evidence" value="ECO:0007669"/>
    <property type="project" value="TreeGrafter"/>
</dbReference>
<dbReference type="PIRSF" id="PIRSF037634">
    <property type="entry name" value="HS1-associating_X-1"/>
    <property type="match status" value="1"/>
</dbReference>
<proteinExistence type="inferred from homology"/>
<evidence type="ECO:0000256" key="2">
    <source>
        <dbReference type="SAM" id="MobiDB-lite"/>
    </source>
</evidence>
<evidence type="ECO:0000256" key="1">
    <source>
        <dbReference type="PIRNR" id="PIRNR037634"/>
    </source>
</evidence>
<keyword evidence="1" id="KW-0703">Sarcoplasmic reticulum</keyword>
<dbReference type="Proteomes" id="UP000694381">
    <property type="component" value="Unassembled WGS sequence"/>
</dbReference>
<feature type="region of interest" description="Disordered" evidence="2">
    <location>
        <begin position="1"/>
        <end position="38"/>
    </location>
</feature>
<name>A0A8C6QGN3_NANGA</name>
<feature type="region of interest" description="Disordered" evidence="2">
    <location>
        <begin position="206"/>
        <end position="234"/>
    </location>
</feature>
<reference evidence="3" key="1">
    <citation type="submission" date="2025-08" db="UniProtKB">
        <authorList>
            <consortium name="Ensembl"/>
        </authorList>
    </citation>
    <scope>IDENTIFICATION</scope>
</reference>
<dbReference type="GO" id="GO:0031965">
    <property type="term" value="C:nuclear membrane"/>
    <property type="evidence" value="ECO:0007669"/>
    <property type="project" value="UniProtKB-UniRule"/>
</dbReference>
<dbReference type="PANTHER" id="PTHR14938">
    <property type="entry name" value="HCLS1-ASSOCIATED PROTEIN X-1"/>
    <property type="match status" value="1"/>
</dbReference>
<dbReference type="GO" id="GO:0030833">
    <property type="term" value="P:regulation of actin filament polymerization"/>
    <property type="evidence" value="ECO:0007669"/>
    <property type="project" value="TreeGrafter"/>
</dbReference>
<dbReference type="GO" id="GO:0043066">
    <property type="term" value="P:negative regulation of apoptotic process"/>
    <property type="evidence" value="ECO:0007669"/>
    <property type="project" value="InterPro"/>
</dbReference>
<sequence>MTPDESEDDEEEEEGATWGCGSWRSDGSQPSEEFGFSFSPGGGMRVHDHFGFHDLIRDFNNMFSEMGAWGPCLPTLLNFQVLSQKHLVKDFQRGRHFGTQCLNTQIVTSPGSLRQSWKVMQESSKEFPKPDWESQGPFHRFDDVWPVTPHPRAREDNDLDSQVSQEGLGPILQPQPKSYFKSISVTKITKPDGIVEEHCTVVDSEAWRETTVTHQEADGSPRSDPDSPRPPALNDAFSILDLLLPRWFQSG</sequence>
<keyword evidence="4" id="KW-1185">Reference proteome</keyword>
<evidence type="ECO:0000313" key="3">
    <source>
        <dbReference type="Ensembl" id="ENSNGAP00000002430.1"/>
    </source>
</evidence>
<reference evidence="3" key="2">
    <citation type="submission" date="2025-09" db="UniProtKB">
        <authorList>
            <consortium name="Ensembl"/>
        </authorList>
    </citation>
    <scope>IDENTIFICATION</scope>
</reference>
<keyword evidence="1" id="KW-0256">Endoplasmic reticulum</keyword>
<evidence type="ECO:0000313" key="4">
    <source>
        <dbReference type="Proteomes" id="UP000694381"/>
    </source>
</evidence>
<keyword evidence="1" id="KW-0496">Mitochondrion</keyword>
<feature type="compositionally biased region" description="Low complexity" evidence="2">
    <location>
        <begin position="27"/>
        <end position="38"/>
    </location>
</feature>
<feature type="compositionally biased region" description="Acidic residues" evidence="2">
    <location>
        <begin position="1"/>
        <end position="15"/>
    </location>
</feature>
<dbReference type="GO" id="GO:0005739">
    <property type="term" value="C:mitochondrion"/>
    <property type="evidence" value="ECO:0007669"/>
    <property type="project" value="UniProtKB-UniRule"/>
</dbReference>
<dbReference type="AlphaFoldDB" id="A0A8C6QGN3"/>
<comment type="similarity">
    <text evidence="1">Belongs to the HAX1 family.</text>
</comment>
<organism evidence="3 4">
    <name type="scientific">Nannospalax galili</name>
    <name type="common">Northern Israeli blind subterranean mole rat</name>
    <name type="synonym">Spalax galili</name>
    <dbReference type="NCBI Taxonomy" id="1026970"/>
    <lineage>
        <taxon>Eukaryota</taxon>
        <taxon>Metazoa</taxon>
        <taxon>Chordata</taxon>
        <taxon>Craniata</taxon>
        <taxon>Vertebrata</taxon>
        <taxon>Euteleostomi</taxon>
        <taxon>Mammalia</taxon>
        <taxon>Eutheria</taxon>
        <taxon>Euarchontoglires</taxon>
        <taxon>Glires</taxon>
        <taxon>Rodentia</taxon>
        <taxon>Myomorpha</taxon>
        <taxon>Muroidea</taxon>
        <taxon>Spalacidae</taxon>
        <taxon>Spalacinae</taxon>
        <taxon>Nannospalax</taxon>
    </lineage>
</organism>
<protein>
    <recommendedName>
        <fullName evidence="1">HCLS1-associated protein X-1</fullName>
    </recommendedName>
    <alternativeName>
        <fullName evidence="1">HS1-associating protein X-1</fullName>
    </alternativeName>
</protein>
<accession>A0A8C6QGN3</accession>
<dbReference type="Ensembl" id="ENSNGAT00000002795.1">
    <property type="protein sequence ID" value="ENSNGAP00000002430.1"/>
    <property type="gene ID" value="ENSNGAG00000002131.1"/>
</dbReference>
<dbReference type="PANTHER" id="PTHR14938:SF2">
    <property type="entry name" value="HCLS1-ASSOCIATED PROTEIN X-1"/>
    <property type="match status" value="1"/>
</dbReference>
<dbReference type="GeneTree" id="ENSGT00390000018324"/>
<keyword evidence="1" id="KW-0968">Cytoplasmic vesicle</keyword>
<dbReference type="OMA" id="FSNTEAW"/>
<dbReference type="GO" id="GO:0016324">
    <property type="term" value="C:apical plasma membrane"/>
    <property type="evidence" value="ECO:0007669"/>
    <property type="project" value="TreeGrafter"/>
</dbReference>
<feature type="compositionally biased region" description="Basic and acidic residues" evidence="2">
    <location>
        <begin position="215"/>
        <end position="227"/>
    </location>
</feature>
<keyword evidence="1" id="KW-0472">Membrane</keyword>
<keyword evidence="1" id="KW-0539">Nucleus</keyword>
<dbReference type="GO" id="GO:0030136">
    <property type="term" value="C:clathrin-coated vesicle"/>
    <property type="evidence" value="ECO:0007669"/>
    <property type="project" value="TreeGrafter"/>
</dbReference>